<evidence type="ECO:0000256" key="1">
    <source>
        <dbReference type="SAM" id="Coils"/>
    </source>
</evidence>
<feature type="domain" description="Tc toxin complex TcA C-terminal TcB-binding" evidence="2">
    <location>
        <begin position="2400"/>
        <end position="2692"/>
    </location>
</feature>
<dbReference type="InterPro" id="IPR040840">
    <property type="entry name" value="TcA_TcB_BD"/>
</dbReference>
<dbReference type="Pfam" id="PF18413">
    <property type="entry name" value="Neuraminidase"/>
    <property type="match status" value="1"/>
</dbReference>
<protein>
    <submittedName>
        <fullName evidence="5">Uncharacterized protein</fullName>
    </submittedName>
</protein>
<dbReference type="STRING" id="363999.A0A439DIG6"/>
<comment type="caution">
    <text evidence="5">The sequence shown here is derived from an EMBL/GenBank/DDBJ whole genome shotgun (WGS) entry which is preliminary data.</text>
</comment>
<dbReference type="InterPro" id="IPR046839">
    <property type="entry name" value="ABC_toxin_N"/>
</dbReference>
<reference evidence="5 6" key="1">
    <citation type="submission" date="2018-12" db="EMBL/GenBank/DDBJ databases">
        <title>Draft genome sequence of Xylaria grammica IHI A82.</title>
        <authorList>
            <person name="Buettner E."/>
            <person name="Kellner H."/>
        </authorList>
    </citation>
    <scope>NUCLEOTIDE SEQUENCE [LARGE SCALE GENOMIC DNA]</scope>
    <source>
        <strain evidence="5 6">IHI A82</strain>
    </source>
</reference>
<name>A0A439DIG6_9PEZI</name>
<accession>A0A439DIG6</accession>
<evidence type="ECO:0000259" key="2">
    <source>
        <dbReference type="Pfam" id="PF18276"/>
    </source>
</evidence>
<organism evidence="5 6">
    <name type="scientific">Xylaria grammica</name>
    <dbReference type="NCBI Taxonomy" id="363999"/>
    <lineage>
        <taxon>Eukaryota</taxon>
        <taxon>Fungi</taxon>
        <taxon>Dikarya</taxon>
        <taxon>Ascomycota</taxon>
        <taxon>Pezizomycotina</taxon>
        <taxon>Sordariomycetes</taxon>
        <taxon>Xylariomycetidae</taxon>
        <taxon>Xylariales</taxon>
        <taxon>Xylariaceae</taxon>
        <taxon>Xylaria</taxon>
    </lineage>
</organism>
<feature type="domain" description="ABC toxin N-terminal" evidence="4">
    <location>
        <begin position="1322"/>
        <end position="1446"/>
    </location>
</feature>
<feature type="domain" description="Neuraminidase-like" evidence="3">
    <location>
        <begin position="1476"/>
        <end position="1644"/>
    </location>
</feature>
<sequence length="2846" mass="314108">MANTSSPNACLELLSSNLLPRLFPHSSQLLEVLHTRLSTARSLQKSLETIILDDFCSETEKVRLNFILLLNKLSGYSVQIVVFCLSQKRLDGVASGSIKSPKSLVENVATISVANQAVPVGSKAAWLQLRRRLFALEPTSFLCGLARSGVLPSPAGQRTAVVAVLGSATERLHFDISKESIRSIVGEQGAPGSGAANLLAVAGVPQSQWPLFREYLFRLQKLQGLVSEPEDISALWDAGYNSAEDLVKQGSSAVKTIVRHGVPRDRADKIYNHAGVVAVSNEGILTAALSSRGVRPYSVLSAVGGAPTIGAAFSKGPDQQPPLASDINFTAMFGLETMGCDECVSATGPSAYFVDLLQALKGIKLPDGSTLLDKLFSRRPDLGNLQLSCANTEVLIPYIDLVNEMVESVLWHLSQGGEANVAPDAFDMDENSSSGECVAQPSNVDFRVYSKIIQPMVYPMHIFPYNQATTSTRAFFRALGSSLYQYLSTFCSANAISSSLTEARDVLTRTLAAETLGLQHEDFVAICGEGFYSLEYFQKDNSGISQSNYDSLIGLMPVGEYWGYKDDMAMLAADRGLTLIKDQLLPRSGLEFADLPSILRSQFISGRLVIESASPKAGGPEFTGSLIDMRLRELRPDGTTSSLQPDICGQLQAFVRLRRKLQWTVHDLDAITVTLGQNGASAINATLLVELAAVKRLAESTDTSPAELQPFWGNMDIHGRGSLYSRRFLGDPLQIKTSDGKAAASTISSRMESVLPGLGITGTELKAILSTKVVPDRLSLANLSAIYRISLLCRMLDVSVAAYEDLLSMYPGGFDPFESPTATQDLVQRFTTYTQTPQPWSFDQLLFVIRGTYSTSDSSCNLVIDDVVLIATEIFTNLDAASSSTQLDLYADDAILIEHVNQLTSQLFGVENGRRISNLLINFESSTESERVFFQHCLITILNPEGTTEFPRRISDQRGDNPGPARFRCFFKTIMTVIIKGRQQQIVIDSLRTKFPDQELSILHYALTEVIQLAPEMSPGDRSLVSGMDAMILAAAHSSSQNEGFEGYFTPPCRGAYIIACNPDKRPADLFVDGIKMPFTNAGANSLWTTVTHSLMANRSYQFSYNSDIRDLRWSCQQAVGVPAASFSNNILIPQFTALVIETVISKLMRFFLAVGHFQLEMPEIAFWQLKQNFNFNALSLDDAGATQPLITLYQWISLPETKRLGSLSALLSAVTAFPLSVCRDFLQARYPEAKETDSSLLLTFQSVEALVEMRDILRYVDRLGLGTVPLGTLFSIAVPPKPPTVEIDFANADIIRNVVKSRWATRTMIGDSSSPLVTANDQIRDSSRAALVHCLLSQKYALRHNLSDADKLFGHFLIDVQMGPALKTSRTKQAISTVQLFVQRCMLGVEKDNGIPSTAILVRSDWEYMLQYRIWEANRKAFLYPENWIDPTLRDDKTEQFLSVESALAQTKLNTENITSIVKGFVHSVNEIADLEVEAYLWDRKDKGDLRDSDNYKADFHFFGRTRTSPPLYYYRKMELGGSAANIIAYWSPWTKLDIDVSVYEGDDDGKKLPRPGSYMTPVVFNNRLFVFLPEITLGQNQGAKAQMAGTYESWGKKSVSDSQPDHQWEIRLGFVENRNGKWSPKSVCQSTICVPADNQALNKKLPDISSFKFWPRARALEKSNAQVLVIAVERLDGTQSSSPDVSPGSTSYPSTRALRLGEFEMRGQQLVLVGAIGNGMPVPSLIANNSSSGLTLPTAFGKLSWAVPVPKQAQVPNNRVVSSYQSINTKPLLPRIGADRRSSCLYSWTLSFDNVNHPAPTGFVFDFATSDAVSSHFAYPPQYCDPEHPEDIVWETDTFSDVITPQFVERMNWSDGLSVIYEQLSKLPRELHFDAFGQRNSMIFHERSTPFAIYNWELGVHIPSLLMERLIATQQLDLALLVARLVFDPTMGGDRVDRCWSFPPFRDERIRTGKGPDWDLSWKKKLTADEWRDSKSNVHAAARGNPAAYMKRIAMKYVEILIAAGDEYFRRNTLESIPLAIQRYSEASNVFGPAPVELPPLGKRTVKSYNQIASGLDAFSNAQIDIELEFPFYSEPSQRGNSPAKGQGPLGFIRSGYFSIPGNPQLVALRATIDDRLYKIRNGMDINGKMQILPLFEPPIDPGMLVRAGMSAGGTGMAAFLAGMESPMPTHRFRYILQRAFELTAELKSSAQHLLSIRERKDAEALMMLRSNYRNTLLGLVKNIKEAQKHETEKAIESLGESRKAQEMRLRYYLDLTGDSKEVPSSGGTWQDIDQAIEAPTKDDYRMTANEQAEMDKADTAMEFNLAAGVIESAAAGVFAIPTFTTKIQPLGVGMDISVGGSNIGQVLLCVSGALKTKAQYSLDQGAQAARKAALMRQLQERRLAANAIGREIMKTDKDIAQLRARLATCDAELEAQQHEMESALAEEKWLRSKYSNQQLYTMLESSLNHLFHQTYQLASDMARTAQRALNFEHAMRFPNTISTAQPSLGQIARDDLFAGEALYLDLKRMEMMYMSNRPHDFEIQKTLSLRQLNPWALLTLKETGTADFDLPELFFDIDFPGHYCRRIASVSLSMPCIVGPYVSLNTTLSLRSHKYRISAINRDAADYAAADDVKFHTDRVPITSIAIGSGSPHQSGVFDLGFNSNRGESYGPFEGAGAVSSWRLRLPDTLRPFDYDTMTDVLLHLRYTAVDGGDALGRVAQEAAQSKCATAASSPLAVAIDLRSDFPVQWNGFRSTGEMALPAVDKLLPFWTNGAKVVANKISLLLYPEPASHPKNVTVSLSDKVSDLAALSRDGAPSMGKYYVLSSQEGTAIKLGTLGQIKGVGATSVERGWLVIGYSVTRK</sequence>
<gene>
    <name evidence="5" type="ORF">EKO27_g910</name>
</gene>
<evidence type="ECO:0000259" key="4">
    <source>
        <dbReference type="Pfam" id="PF20220"/>
    </source>
</evidence>
<feature type="coiled-coil region" evidence="1">
    <location>
        <begin position="2402"/>
        <end position="2429"/>
    </location>
</feature>
<proteinExistence type="predicted"/>
<keyword evidence="6" id="KW-1185">Reference proteome</keyword>
<evidence type="ECO:0000259" key="3">
    <source>
        <dbReference type="Pfam" id="PF18413"/>
    </source>
</evidence>
<dbReference type="EMBL" id="RYZI01000012">
    <property type="protein sequence ID" value="RWA14196.1"/>
    <property type="molecule type" value="Genomic_DNA"/>
</dbReference>
<dbReference type="InterPro" id="IPR041079">
    <property type="entry name" value="Neuraminidase-like"/>
</dbReference>
<evidence type="ECO:0000313" key="5">
    <source>
        <dbReference type="EMBL" id="RWA14196.1"/>
    </source>
</evidence>
<dbReference type="Proteomes" id="UP000286045">
    <property type="component" value="Unassembled WGS sequence"/>
</dbReference>
<dbReference type="Pfam" id="PF20220">
    <property type="entry name" value="ABC_toxin_N"/>
    <property type="match status" value="1"/>
</dbReference>
<dbReference type="Pfam" id="PF18276">
    <property type="entry name" value="TcA_TcB_BD"/>
    <property type="match status" value="1"/>
</dbReference>
<keyword evidence="1" id="KW-0175">Coiled coil</keyword>
<evidence type="ECO:0000313" key="6">
    <source>
        <dbReference type="Proteomes" id="UP000286045"/>
    </source>
</evidence>